<dbReference type="EMBL" id="CACVBS010000058">
    <property type="protein sequence ID" value="CAA7267220.1"/>
    <property type="molecule type" value="Genomic_DNA"/>
</dbReference>
<dbReference type="InterPro" id="IPR002563">
    <property type="entry name" value="Flavin_Rdtase-like_dom"/>
</dbReference>
<organism evidence="6 7">
    <name type="scientific">Cyclocybe aegerita</name>
    <name type="common">Black poplar mushroom</name>
    <name type="synonym">Agrocybe aegerita</name>
    <dbReference type="NCBI Taxonomy" id="1973307"/>
    <lineage>
        <taxon>Eukaryota</taxon>
        <taxon>Fungi</taxon>
        <taxon>Dikarya</taxon>
        <taxon>Basidiomycota</taxon>
        <taxon>Agaricomycotina</taxon>
        <taxon>Agaricomycetes</taxon>
        <taxon>Agaricomycetidae</taxon>
        <taxon>Agaricales</taxon>
        <taxon>Agaricineae</taxon>
        <taxon>Bolbitiaceae</taxon>
        <taxon>Cyclocybe</taxon>
    </lineage>
</organism>
<comment type="caution">
    <text evidence="6">The sequence shown here is derived from an EMBL/GenBank/DDBJ whole genome shotgun (WGS) entry which is preliminary data.</text>
</comment>
<evidence type="ECO:0000259" key="5">
    <source>
        <dbReference type="SMART" id="SM00903"/>
    </source>
</evidence>
<dbReference type="InterPro" id="IPR012349">
    <property type="entry name" value="Split_barrel_FMN-bd"/>
</dbReference>
<comment type="similarity">
    <text evidence="4">Belongs to the flavoredoxin family.</text>
</comment>
<dbReference type="Proteomes" id="UP000467700">
    <property type="component" value="Unassembled WGS sequence"/>
</dbReference>
<dbReference type="OrthoDB" id="298012at2759"/>
<evidence type="ECO:0000256" key="2">
    <source>
        <dbReference type="ARBA" id="ARBA00022630"/>
    </source>
</evidence>
<evidence type="ECO:0000256" key="3">
    <source>
        <dbReference type="ARBA" id="ARBA00022643"/>
    </source>
</evidence>
<sequence length="282" mass="30662">MTDLPPFVPTKEFKYSAPPNPGWTYGQGIEATEDGRAWAEGEKAGWKVVDISKEDPRQVYAVLLSGILPRPVAFVSSLSKDGVENLAPFSWFNEVSSRPAVLSFSCAYTAQGAKDTAQNVRDTKGFTVNIISEPWIEQANICSIDTPPDVSEWAISGLTKAPSIQVKAPRVKESAFSMECEFSNLTQLLQAIDITEPSTGEITATLILGTIKYIHIRNDVVDPARGVADPSKLRPIARMGGVTYAKVSDGYALPRESWKEKEKEIRKVLGSAIGGNERGSAL</sequence>
<dbReference type="Gene3D" id="2.30.110.10">
    <property type="entry name" value="Electron Transport, Fmn-binding Protein, Chain A"/>
    <property type="match status" value="1"/>
</dbReference>
<reference evidence="6 7" key="1">
    <citation type="submission" date="2020-01" db="EMBL/GenBank/DDBJ databases">
        <authorList>
            <person name="Gupta K D."/>
        </authorList>
    </citation>
    <scope>NUCLEOTIDE SEQUENCE [LARGE SCALE GENOMIC DNA]</scope>
</reference>
<evidence type="ECO:0000256" key="4">
    <source>
        <dbReference type="ARBA" id="ARBA00038054"/>
    </source>
</evidence>
<proteinExistence type="inferred from homology"/>
<comment type="cofactor">
    <cofactor evidence="1">
        <name>FMN</name>
        <dbReference type="ChEBI" id="CHEBI:58210"/>
    </cofactor>
</comment>
<dbReference type="PANTHER" id="PTHR33798">
    <property type="entry name" value="FLAVOPROTEIN OXYGENASE"/>
    <property type="match status" value="1"/>
</dbReference>
<feature type="domain" description="Flavin reductase like" evidence="5">
    <location>
        <begin position="65"/>
        <end position="229"/>
    </location>
</feature>
<keyword evidence="2" id="KW-0285">Flavoprotein</keyword>
<keyword evidence="7" id="KW-1185">Reference proteome</keyword>
<accession>A0A8S0WEU3</accession>
<evidence type="ECO:0000313" key="6">
    <source>
        <dbReference type="EMBL" id="CAA7267220.1"/>
    </source>
</evidence>
<dbReference type="GO" id="GO:0010181">
    <property type="term" value="F:FMN binding"/>
    <property type="evidence" value="ECO:0007669"/>
    <property type="project" value="InterPro"/>
</dbReference>
<protein>
    <recommendedName>
        <fullName evidence="5">Flavin reductase like domain-containing protein</fullName>
    </recommendedName>
</protein>
<dbReference type="Pfam" id="PF01613">
    <property type="entry name" value="Flavin_Reduct"/>
    <property type="match status" value="1"/>
</dbReference>
<gene>
    <name evidence="6" type="ORF">AAE3_LOCUS9486</name>
</gene>
<dbReference type="AlphaFoldDB" id="A0A8S0WEU3"/>
<keyword evidence="3" id="KW-0288">FMN</keyword>
<dbReference type="SUPFAM" id="SSF50475">
    <property type="entry name" value="FMN-binding split barrel"/>
    <property type="match status" value="1"/>
</dbReference>
<evidence type="ECO:0000256" key="1">
    <source>
        <dbReference type="ARBA" id="ARBA00001917"/>
    </source>
</evidence>
<evidence type="ECO:0000313" key="7">
    <source>
        <dbReference type="Proteomes" id="UP000467700"/>
    </source>
</evidence>
<name>A0A8S0WEU3_CYCAE</name>
<dbReference type="SMART" id="SM00903">
    <property type="entry name" value="Flavin_Reduct"/>
    <property type="match status" value="1"/>
</dbReference>
<dbReference type="PANTHER" id="PTHR33798:SF5">
    <property type="entry name" value="FLAVIN REDUCTASE LIKE DOMAIN-CONTAINING PROTEIN"/>
    <property type="match status" value="1"/>
</dbReference>